<comment type="caution">
    <text evidence="1">The sequence shown here is derived from an EMBL/GenBank/DDBJ whole genome shotgun (WGS) entry which is preliminary data.</text>
</comment>
<protein>
    <submittedName>
        <fullName evidence="1">Uncharacterized protein</fullName>
    </submittedName>
</protein>
<evidence type="ECO:0000313" key="2">
    <source>
        <dbReference type="Proteomes" id="UP000564573"/>
    </source>
</evidence>
<dbReference type="EMBL" id="JACIBS010000009">
    <property type="protein sequence ID" value="MBB3665972.1"/>
    <property type="molecule type" value="Genomic_DNA"/>
</dbReference>
<name>A0A839XQ79_9PSEU</name>
<evidence type="ECO:0000313" key="1">
    <source>
        <dbReference type="EMBL" id="MBB3665972.1"/>
    </source>
</evidence>
<gene>
    <name evidence="1" type="ORF">FB384_004931</name>
</gene>
<accession>A0A839XQ79</accession>
<dbReference type="AlphaFoldDB" id="A0A839XQ79"/>
<keyword evidence="2" id="KW-1185">Reference proteome</keyword>
<proteinExistence type="predicted"/>
<sequence length="90" mass="10121">MEPPRPVVVELRHLWPPERGVRWARDTPIWVRASGVDLHEDVEGTLTHWLLTCAGDWLGVVEGLQLGSQNNELSLPLGPQVVRASTIRPR</sequence>
<organism evidence="1 2">
    <name type="scientific">Prauserella sediminis</name>
    <dbReference type="NCBI Taxonomy" id="577680"/>
    <lineage>
        <taxon>Bacteria</taxon>
        <taxon>Bacillati</taxon>
        <taxon>Actinomycetota</taxon>
        <taxon>Actinomycetes</taxon>
        <taxon>Pseudonocardiales</taxon>
        <taxon>Pseudonocardiaceae</taxon>
        <taxon>Prauserella</taxon>
        <taxon>Prauserella salsuginis group</taxon>
    </lineage>
</organism>
<reference evidence="1 2" key="1">
    <citation type="submission" date="2020-08" db="EMBL/GenBank/DDBJ databases">
        <title>Sequencing the genomes of 1000 actinobacteria strains.</title>
        <authorList>
            <person name="Klenk H.-P."/>
        </authorList>
    </citation>
    <scope>NUCLEOTIDE SEQUENCE [LARGE SCALE GENOMIC DNA]</scope>
    <source>
        <strain evidence="1 2">DSM 45267</strain>
    </source>
</reference>
<dbReference type="Proteomes" id="UP000564573">
    <property type="component" value="Unassembled WGS sequence"/>
</dbReference>
<dbReference type="RefSeq" id="WP_183787171.1">
    <property type="nucleotide sequence ID" value="NZ_JACIBS010000009.1"/>
</dbReference>